<keyword evidence="15" id="KW-1003">Cell membrane</keyword>
<accession>A0A8S1ZIJ2</accession>
<feature type="domain" description="F-box associated beta-propeller type 1" evidence="18">
    <location>
        <begin position="39"/>
        <end position="159"/>
    </location>
</feature>
<dbReference type="Proteomes" id="UP000682877">
    <property type="component" value="Chromosome 1"/>
</dbReference>
<keyword evidence="16" id="KW-0175">Coiled coil</keyword>
<feature type="compositionally biased region" description="Basic and acidic residues" evidence="17">
    <location>
        <begin position="771"/>
        <end position="785"/>
    </location>
</feature>
<evidence type="ECO:0000256" key="7">
    <source>
        <dbReference type="ARBA" id="ARBA00022701"/>
    </source>
</evidence>
<evidence type="ECO:0000256" key="16">
    <source>
        <dbReference type="SAM" id="Coils"/>
    </source>
</evidence>
<dbReference type="GO" id="GO:0030658">
    <property type="term" value="C:transport vesicle membrane"/>
    <property type="evidence" value="ECO:0007669"/>
    <property type="project" value="UniProtKB-SubCell"/>
</dbReference>
<feature type="repeat" description="WD" evidence="14">
    <location>
        <begin position="387"/>
        <end position="428"/>
    </location>
</feature>
<feature type="repeat" description="WD" evidence="14">
    <location>
        <begin position="345"/>
        <end position="386"/>
    </location>
</feature>
<comment type="similarity">
    <text evidence="13">Belongs to the WD repeat KATNB1 family.</text>
</comment>
<dbReference type="PROSITE" id="PS50082">
    <property type="entry name" value="WD_REPEATS_2"/>
    <property type="match status" value="5"/>
</dbReference>
<feature type="transmembrane region" description="Helical" evidence="15">
    <location>
        <begin position="1661"/>
        <end position="1686"/>
    </location>
</feature>
<dbReference type="Pfam" id="PF00400">
    <property type="entry name" value="WD40"/>
    <property type="match status" value="6"/>
</dbReference>
<evidence type="ECO:0000256" key="2">
    <source>
        <dbReference type="ARBA" id="ARBA00004245"/>
    </source>
</evidence>
<dbReference type="GO" id="GO:0008017">
    <property type="term" value="F:microtubule binding"/>
    <property type="evidence" value="ECO:0007669"/>
    <property type="project" value="UniProtKB-UniRule"/>
</dbReference>
<dbReference type="Pfam" id="PF05212">
    <property type="entry name" value="DUF707"/>
    <property type="match status" value="1"/>
</dbReference>
<evidence type="ECO:0000256" key="4">
    <source>
        <dbReference type="ARBA" id="ARBA00022490"/>
    </source>
</evidence>
<reference evidence="20" key="1">
    <citation type="submission" date="2021-01" db="EMBL/GenBank/DDBJ databases">
        <authorList>
            <person name="Bezrukov I."/>
        </authorList>
    </citation>
    <scope>NUCLEOTIDE SEQUENCE</scope>
</reference>
<dbReference type="Pfam" id="PF07734">
    <property type="entry name" value="FBA_1"/>
    <property type="match status" value="1"/>
</dbReference>
<dbReference type="PRINTS" id="PR00320">
    <property type="entry name" value="GPROTEINBRPT"/>
</dbReference>
<feature type="transmembrane region" description="Helical" evidence="15">
    <location>
        <begin position="1772"/>
        <end position="1796"/>
    </location>
</feature>
<dbReference type="InterPro" id="IPR015943">
    <property type="entry name" value="WD40/YVTN_repeat-like_dom_sf"/>
</dbReference>
<evidence type="ECO:0000256" key="13">
    <source>
        <dbReference type="HAMAP-Rule" id="MF_03022"/>
    </source>
</evidence>
<dbReference type="PANTHER" id="PTHR19845">
    <property type="entry name" value="KATANIN P80 SUBUNIT"/>
    <property type="match status" value="1"/>
</dbReference>
<evidence type="ECO:0000313" key="21">
    <source>
        <dbReference type="Proteomes" id="UP000682877"/>
    </source>
</evidence>
<keyword evidence="10 15" id="KW-0472">Membrane</keyword>
<dbReference type="Gene3D" id="2.130.10.10">
    <property type="entry name" value="YVTN repeat-like/Quinoprotein amine dehydrogenase"/>
    <property type="match status" value="2"/>
</dbReference>
<dbReference type="InterPro" id="IPR020472">
    <property type="entry name" value="WD40_PAC1"/>
</dbReference>
<dbReference type="CDD" id="cd00200">
    <property type="entry name" value="WD40"/>
    <property type="match status" value="1"/>
</dbReference>
<keyword evidence="11 13" id="KW-0206">Cytoskeleton</keyword>
<feature type="domain" description="Katanin p80 subunit C-terminal" evidence="19">
    <location>
        <begin position="942"/>
        <end position="1084"/>
    </location>
</feature>
<feature type="compositionally biased region" description="Polar residues" evidence="17">
    <location>
        <begin position="828"/>
        <end position="841"/>
    </location>
</feature>
<keyword evidence="15" id="KW-0813">Transport</keyword>
<evidence type="ECO:0000256" key="12">
    <source>
        <dbReference type="ARBA" id="ARBA00023329"/>
    </source>
</evidence>
<proteinExistence type="inferred from homology"/>
<feature type="coiled-coil region" evidence="16">
    <location>
        <begin position="1594"/>
        <end position="1624"/>
    </location>
</feature>
<dbReference type="GO" id="GO:0015031">
    <property type="term" value="P:protein transport"/>
    <property type="evidence" value="ECO:0007669"/>
    <property type="project" value="InterPro"/>
</dbReference>
<dbReference type="InterPro" id="IPR006527">
    <property type="entry name" value="F-box-assoc_dom_typ1"/>
</dbReference>
<sequence length="1825" mass="206174">MPLARPDTDIGFRSFCLESGSLLSFTLLNFPQSFAHYIYVSGCCDGLFCIHSPKSEAVYVVNPATQWLRQLPPARFQILMHKFNPTFRDWIDMESVFHLAFVKATDYKLVWLYNSDKYNADASSPNEGVTKCEVFDFRANAWREPDTLVQEIWRLKSSEDLWEKIYTIDLLSCSSSRTQFRDEFDWSRKDLVDPSTPVAVCKNKMILLSHRYSRGLEFVAHSGNVNCLSIGKKTSRLLLTGGDDYKVNLWSIGKTTSLMSLCGHTSPVDSVAFNSGEILVLGGASSGVIKLWDLEEAKMVRAFTGHRSNCSAVEFHPFGEFLASGSSDTNLRVWDTRKKGCIQTYKGHTRGISTIRFSPDGRWVVSGGLDNVVKVWDLTAGKLLHEFKFHEGPIRSLDFHPLEFLLATGSADRTVKFWDLETFELIGSTRPEAAGVRAIAFHPDGQTLFCGLDDGLKVYSWEPVICRDGVDMGWSTLGDFCINEGKFIGCSYYRNSVGIWVSDISELEPYGAVSEDKNECMLKRFSVFNDQSERMGSGPRGSVSPDYETKEIKNIYVDSTGGNSNVAQNPGSLKGTLPLESGKVATMASEKQNATYFGQAGDKYSSMHSVASRDSDSGEESSYSERESITFSRTKSGMLLRPAHVRKTLAKFEESKQSAVVQSATRKKSGLAVEEEPQTQNVLLSEQNGSKPFDAEDSTIKSITDKFEKGLSSEPPTDETNRMFLKPPRVHRSSNSKYNDLKRVMSADSATFDKGGMEYSGDVEDICSKTERVLSPEKPGDEQKNTEYPSSSRELNPVKIVKGVNVVSGRTRSLVEKFERGEKITHTEAASTTITQNTNAVQEDPRKTSRQTGETPVISTRRARSTPARVMPIVLNRDTSRHQVSRTQMLATPTVIDQVADMKLDEPHATQIQPACDNLPQKEEAQISGREDDSDITENLMQTHNEFLSTLQSRLTKLQIVRHFWERSDVKGAIGALRKLTDQSVQADVISILTDKIEILTLDMFSQLVPVLTSLLGSRTERPVNVSLDMLLKLVAVFGTVIRSTVSAPRIVGVDLHADERLEICQICSAGLHKIQRILPVLARWFLVLCSWENTKAVWSLILMHLKIVKVDYDTWFAIYEVDQIIESKTGWKMKPFLALMCTALLIFWYKTTNIQFEQTEIEETDYPFDMAKESEVVNDKLKGLPRGIIQSRSDLELKPLWSRSSLRSKGVEMTNRNLLAIPVGIKQKGNVDALVKKFLPANFTIVLFHYDGNMDKWWDLDWSSKAIHIVAQNQTKWWFAKRFLHPDVVSIYDYIFLWDEDLGVENFNPERYLRIVKSVGLEISQPALDHNSTEIHHKITLRSRTKKFHRRVYINRGHRRCSNTSADPPCTGFVEGMAPVFSKAAWFCTWNLIQNDLVHGWGMDMKLGYCAQGDRTKNVGIVDSEYIVHQGIQTLGESVPEKKTTARDVRARRHGHTTFDSRTEIRRQSTWELQTFKERWSKAVEEDNNWIDPSSSSSMTKRTSNGNNRRLRRGTSHRIRFQVVKSRDKLWLTMAGRYDRNPFDEQDEVNPFANPGSVPAASNSRLSPLPPEPAGFGYGRTVDIPLDRPGSGKQDLKKKEKELQAKEAELRRREQDLKRKEDAAARAGIVIEAKNWPPFFPLIHHDIANEIPVRLQRLQYIAFATYLGLVLALFWNIIAVTTAWIKGEGVTIWLLAVIYFISGVPGGYVLWYRPLYRAFRSDSAFNFGWFFLFYMLHILFCVFAAVAPPIVFKGKSLAGILPAIDVLSAQALVGIFYFIGFGLFCLESVVSIWVIQQVYMYFRGSGKADEMRRDAARGAMRAAI</sequence>
<dbReference type="SUPFAM" id="SSF50978">
    <property type="entry name" value="WD40 repeat-like"/>
    <property type="match status" value="1"/>
</dbReference>
<dbReference type="GO" id="GO:0051013">
    <property type="term" value="P:microtubule severing"/>
    <property type="evidence" value="ECO:0007669"/>
    <property type="project" value="UniProtKB-UniRule"/>
</dbReference>
<protein>
    <recommendedName>
        <fullName evidence="13">Katanin p80 WD40 repeat-containing subunit B1 homolog</fullName>
    </recommendedName>
</protein>
<feature type="region of interest" description="Disordered" evidence="17">
    <location>
        <begin position="1492"/>
        <end position="1511"/>
    </location>
</feature>
<evidence type="ECO:0000256" key="9">
    <source>
        <dbReference type="ARBA" id="ARBA00022989"/>
    </source>
</evidence>
<name>A0A8S1ZIJ2_ARAAE</name>
<dbReference type="FunFam" id="2.130.10.10:FF:000183">
    <property type="entry name" value="Katanin p80 WD40 repeat-containing subunit B1"/>
    <property type="match status" value="1"/>
</dbReference>
<evidence type="ECO:0000256" key="1">
    <source>
        <dbReference type="ARBA" id="ARBA00004003"/>
    </source>
</evidence>
<keyword evidence="5 14" id="KW-0853">WD repeat</keyword>
<dbReference type="GO" id="GO:0051510">
    <property type="term" value="P:regulation of unidimensional cell growth"/>
    <property type="evidence" value="ECO:0007669"/>
    <property type="project" value="UniProtKB-ARBA"/>
</dbReference>
<feature type="region of interest" description="Disordered" evidence="17">
    <location>
        <begin position="771"/>
        <end position="794"/>
    </location>
</feature>
<keyword evidence="8" id="KW-0677">Repeat</keyword>
<dbReference type="InterPro" id="IPR028021">
    <property type="entry name" value="Katanin_C-terminal"/>
</dbReference>
<dbReference type="Pfam" id="PF04144">
    <property type="entry name" value="SCAMP"/>
    <property type="match status" value="1"/>
</dbReference>
<dbReference type="InterPro" id="IPR007877">
    <property type="entry name" value="DUF707"/>
</dbReference>
<feature type="transmembrane region" description="Helical" evidence="15">
    <location>
        <begin position="1132"/>
        <end position="1150"/>
    </location>
</feature>
<dbReference type="InterPro" id="IPR026962">
    <property type="entry name" value="KTNB1"/>
</dbReference>
<feature type="region of interest" description="Disordered" evidence="17">
    <location>
        <begin position="1543"/>
        <end position="1572"/>
    </location>
</feature>
<evidence type="ECO:0000259" key="18">
    <source>
        <dbReference type="Pfam" id="PF07734"/>
    </source>
</evidence>
<feature type="compositionally biased region" description="Polar residues" evidence="17">
    <location>
        <begin position="1500"/>
        <end position="1509"/>
    </location>
</feature>
<comment type="subcellular location">
    <subcellularLocation>
        <location evidence="15">Cell membrane</location>
        <topology evidence="15">Multi-pass membrane protein</topology>
    </subcellularLocation>
    <subcellularLocation>
        <location evidence="15">Cytoplasmic vesicle</location>
        <location evidence="15">Secretory vesicle membrane</location>
        <topology evidence="15">Multi-pass membrane protein</topology>
    </subcellularLocation>
    <subcellularLocation>
        <location evidence="2 13">Cytoplasm</location>
        <location evidence="2 13">Cytoskeleton</location>
    </subcellularLocation>
</comment>
<feature type="repeat" description="WD" evidence="14">
    <location>
        <begin position="303"/>
        <end position="344"/>
    </location>
</feature>
<evidence type="ECO:0000256" key="6">
    <source>
        <dbReference type="ARBA" id="ARBA00022692"/>
    </source>
</evidence>
<dbReference type="EMBL" id="LR999451">
    <property type="protein sequence ID" value="CAE5957169.1"/>
    <property type="molecule type" value="Genomic_DNA"/>
</dbReference>
<dbReference type="InterPro" id="IPR019775">
    <property type="entry name" value="WD40_repeat_CS"/>
</dbReference>
<dbReference type="GO" id="GO:0008352">
    <property type="term" value="C:katanin complex"/>
    <property type="evidence" value="ECO:0007669"/>
    <property type="project" value="InterPro"/>
</dbReference>
<evidence type="ECO:0000313" key="20">
    <source>
        <dbReference type="EMBL" id="CAE5957169.1"/>
    </source>
</evidence>
<feature type="repeat" description="WD" evidence="14">
    <location>
        <begin position="218"/>
        <end position="260"/>
    </location>
</feature>
<evidence type="ECO:0000256" key="15">
    <source>
        <dbReference type="RuleBase" id="RU363122"/>
    </source>
</evidence>
<keyword evidence="4 13" id="KW-0963">Cytoplasm</keyword>
<keyword evidence="12 15" id="KW-0968">Cytoplasmic vesicle</keyword>
<keyword evidence="21" id="KW-1185">Reference proteome</keyword>
<dbReference type="GO" id="GO:0005886">
    <property type="term" value="C:plasma membrane"/>
    <property type="evidence" value="ECO:0007669"/>
    <property type="project" value="UniProtKB-SubCell"/>
</dbReference>
<dbReference type="InterPro" id="IPR007273">
    <property type="entry name" value="SCAMP"/>
</dbReference>
<dbReference type="SMART" id="SM00320">
    <property type="entry name" value="WD40"/>
    <property type="match status" value="6"/>
</dbReference>
<comment type="similarity">
    <text evidence="3 15">Belongs to the SCAMP family.</text>
</comment>
<evidence type="ECO:0000256" key="3">
    <source>
        <dbReference type="ARBA" id="ARBA00010482"/>
    </source>
</evidence>
<keyword evidence="7 13" id="KW-0493">Microtubule</keyword>
<gene>
    <name evidence="20" type="ORF">AARE701A_LOCUS895</name>
</gene>
<evidence type="ECO:0000256" key="8">
    <source>
        <dbReference type="ARBA" id="ARBA00022737"/>
    </source>
</evidence>
<feature type="region of interest" description="Disordered" evidence="17">
    <location>
        <begin position="607"/>
        <end position="629"/>
    </location>
</feature>
<dbReference type="HAMAP" id="MF_03022">
    <property type="entry name" value="Katanin_p80_B1"/>
    <property type="match status" value="1"/>
</dbReference>
<dbReference type="PANTHER" id="PTHR19845:SF19">
    <property type="entry name" value="KATANIN P80 WD40 REPEAT-CONTAINING SUBUNIT B1 HOMOLOG KTN80.1"/>
    <property type="match status" value="1"/>
</dbReference>
<dbReference type="GO" id="GO:0007019">
    <property type="term" value="P:microtubule depolymerization"/>
    <property type="evidence" value="ECO:0007669"/>
    <property type="project" value="TreeGrafter"/>
</dbReference>
<evidence type="ECO:0000256" key="5">
    <source>
        <dbReference type="ARBA" id="ARBA00022574"/>
    </source>
</evidence>
<dbReference type="PROSITE" id="PS50294">
    <property type="entry name" value="WD_REPEATS_REGION"/>
    <property type="match status" value="5"/>
</dbReference>
<dbReference type="PROSITE" id="PS00678">
    <property type="entry name" value="WD_REPEATS_1"/>
    <property type="match status" value="3"/>
</dbReference>
<organism evidence="20 21">
    <name type="scientific">Arabidopsis arenosa</name>
    <name type="common">Sand rock-cress</name>
    <name type="synonym">Cardaminopsis arenosa</name>
    <dbReference type="NCBI Taxonomy" id="38785"/>
    <lineage>
        <taxon>Eukaryota</taxon>
        <taxon>Viridiplantae</taxon>
        <taxon>Streptophyta</taxon>
        <taxon>Embryophyta</taxon>
        <taxon>Tracheophyta</taxon>
        <taxon>Spermatophyta</taxon>
        <taxon>Magnoliopsida</taxon>
        <taxon>eudicotyledons</taxon>
        <taxon>Gunneridae</taxon>
        <taxon>Pentapetalae</taxon>
        <taxon>rosids</taxon>
        <taxon>malvids</taxon>
        <taxon>Brassicales</taxon>
        <taxon>Brassicaceae</taxon>
        <taxon>Camelineae</taxon>
        <taxon>Arabidopsis</taxon>
    </lineage>
</organism>
<dbReference type="GO" id="GO:0005874">
    <property type="term" value="C:microtubule"/>
    <property type="evidence" value="ECO:0007669"/>
    <property type="project" value="UniProtKB-KW"/>
</dbReference>
<dbReference type="Pfam" id="PF13925">
    <property type="entry name" value="Katanin_con80"/>
    <property type="match status" value="1"/>
</dbReference>
<feature type="transmembrane region" description="Helical" evidence="15">
    <location>
        <begin position="1692"/>
        <end position="1713"/>
    </location>
</feature>
<evidence type="ECO:0000256" key="11">
    <source>
        <dbReference type="ARBA" id="ARBA00023212"/>
    </source>
</evidence>
<evidence type="ECO:0000256" key="10">
    <source>
        <dbReference type="ARBA" id="ARBA00023136"/>
    </source>
</evidence>
<evidence type="ECO:0000256" key="14">
    <source>
        <dbReference type="PROSITE-ProRule" id="PRU00221"/>
    </source>
</evidence>
<keyword evidence="9 15" id="KW-1133">Transmembrane helix</keyword>
<evidence type="ECO:0000259" key="19">
    <source>
        <dbReference type="Pfam" id="PF13925"/>
    </source>
</evidence>
<comment type="function">
    <text evidence="13">May participate in a complex which severs microtubules in an ATP-dependent manner. Microtubule severing may promote rapid reorganization of cellular microtubule arrays.</text>
</comment>
<keyword evidence="6 15" id="KW-0812">Transmembrane</keyword>
<feature type="region of interest" description="Disordered" evidence="17">
    <location>
        <begin position="826"/>
        <end position="865"/>
    </location>
</feature>
<comment type="function">
    <text evidence="1 15">Probably involved in membrane trafficking.</text>
</comment>
<evidence type="ECO:0000256" key="17">
    <source>
        <dbReference type="SAM" id="MobiDB-lite"/>
    </source>
</evidence>
<dbReference type="FunFam" id="2.130.10.10:FF:000897">
    <property type="entry name" value="Katanin p80 WD40 repeat-containing subunit B1 homolog"/>
    <property type="match status" value="1"/>
</dbReference>
<dbReference type="InterPro" id="IPR036322">
    <property type="entry name" value="WD40_repeat_dom_sf"/>
</dbReference>
<feature type="transmembrane region" description="Helical" evidence="15">
    <location>
        <begin position="1725"/>
        <end position="1752"/>
    </location>
</feature>
<dbReference type="InterPro" id="IPR001680">
    <property type="entry name" value="WD40_rpt"/>
</dbReference>
<feature type="repeat" description="WD" evidence="14">
    <location>
        <begin position="261"/>
        <end position="302"/>
    </location>
</feature>
<comment type="caution">
    <text evidence="15">Lacks conserved residue(s) required for the propagation of feature annotation.</text>
</comment>